<dbReference type="EnsemblMetazoa" id="XM_038216761.1">
    <property type="protein sequence ID" value="XP_038072689.1"/>
    <property type="gene ID" value="LOC119741092"/>
</dbReference>
<feature type="domain" description="TARBP1" evidence="1">
    <location>
        <begin position="374"/>
        <end position="489"/>
    </location>
</feature>
<dbReference type="OrthoDB" id="241340at2759"/>
<dbReference type="PANTHER" id="PTHR12029:SF11">
    <property type="entry name" value="METHYLTRANSFERASE TARBP1-RELATED"/>
    <property type="match status" value="1"/>
</dbReference>
<keyword evidence="3" id="KW-1185">Reference proteome</keyword>
<dbReference type="InterPro" id="IPR045330">
    <property type="entry name" value="TRM3/TARBP1"/>
</dbReference>
<accession>A0A914B9L1</accession>
<organism evidence="2 3">
    <name type="scientific">Patiria miniata</name>
    <name type="common">Bat star</name>
    <name type="synonym">Asterina miniata</name>
    <dbReference type="NCBI Taxonomy" id="46514"/>
    <lineage>
        <taxon>Eukaryota</taxon>
        <taxon>Metazoa</taxon>
        <taxon>Echinodermata</taxon>
        <taxon>Eleutherozoa</taxon>
        <taxon>Asterozoa</taxon>
        <taxon>Asteroidea</taxon>
        <taxon>Valvatacea</taxon>
        <taxon>Valvatida</taxon>
        <taxon>Asterinidae</taxon>
        <taxon>Patiria</taxon>
    </lineage>
</organism>
<protein>
    <recommendedName>
        <fullName evidence="1">TARBP1 domain-containing protein</fullName>
    </recommendedName>
</protein>
<dbReference type="InterPro" id="IPR056921">
    <property type="entry name" value="TARBP1_dom"/>
</dbReference>
<dbReference type="Pfam" id="PF25050">
    <property type="entry name" value="TARBP1"/>
    <property type="match status" value="1"/>
</dbReference>
<dbReference type="GO" id="GO:0016423">
    <property type="term" value="F:tRNA (guanine) methyltransferase activity"/>
    <property type="evidence" value="ECO:0007669"/>
    <property type="project" value="TreeGrafter"/>
</dbReference>
<evidence type="ECO:0000313" key="2">
    <source>
        <dbReference type="EnsemblMetazoa" id="XP_038072689.1"/>
    </source>
</evidence>
<proteinExistence type="predicted"/>
<evidence type="ECO:0000259" key="1">
    <source>
        <dbReference type="Pfam" id="PF25050"/>
    </source>
</evidence>
<dbReference type="GO" id="GO:0030488">
    <property type="term" value="P:tRNA methylation"/>
    <property type="evidence" value="ECO:0007669"/>
    <property type="project" value="TreeGrafter"/>
</dbReference>
<name>A0A914B9L1_PATMI</name>
<evidence type="ECO:0000313" key="3">
    <source>
        <dbReference type="Proteomes" id="UP000887568"/>
    </source>
</evidence>
<dbReference type="RefSeq" id="XP_038072689.1">
    <property type="nucleotide sequence ID" value="XM_038216761.1"/>
</dbReference>
<dbReference type="InterPro" id="IPR016024">
    <property type="entry name" value="ARM-type_fold"/>
</dbReference>
<dbReference type="GeneID" id="119741092"/>
<dbReference type="SUPFAM" id="SSF48371">
    <property type="entry name" value="ARM repeat"/>
    <property type="match status" value="1"/>
</dbReference>
<dbReference type="Proteomes" id="UP000887568">
    <property type="component" value="Unplaced"/>
</dbReference>
<reference evidence="2" key="1">
    <citation type="submission" date="2022-11" db="UniProtKB">
        <authorList>
            <consortium name="EnsemblMetazoa"/>
        </authorList>
    </citation>
    <scope>IDENTIFICATION</scope>
</reference>
<sequence>MSFKIVSLLKNSQAFDLKELVHSIIDSAVELHGGRDTTQAEGDGRVDSTLCKQQVSEVILFLLDSMQADPECIAPSDLIRLVETVGYGAIEQSHLQGQQRSHSEEMMQSVYKLFAAILLTPNMSGYRELKSRIQQTCLEGLCSYSEEQRLLVNLTLVENDDGKTSSSSSAFSIKDISEILYYTLKTAGPWDTDSEYPHVGVEDSWLEDCFRHLLDILEYSDAATCSHASGILLPKLLSLSKDKLEIRLSSIWQRLLNVYRTAADEKSKQTSNVYIALCGLSEFYIPVVLPSTPDQQSASSSLLADGAFWRVVQAGLVHTDPLARKQACFLMKRSIESASVNHVTIPNESTVLSAAGIATCQEQSSEPGCTASEAASLFWWSPDSQKKLLAVWGDFFLMYETLDEVQVHVVTPVMPRMTSLIQAASTLHSSGRRILHPSWLTVLFSRCFVHETKTVSKWGLLEYLRLDIASCPVLQDIGMEFLLGTVLPVLNDDSLYAGKSRGMVARPLIAEAFTGFMHSCIKILGKQDSESFLRKFLAAVSGQSWSPVSLTFVFDTLTHLPECSAWGPSELQLLREMQFSCVGMLPLTYRSVVQCLMLQAVLKLLDKTTTSLQQLSGLLGLFNICLCRGSPLWKQVCEWFTASQYTQIFGSSGDMVAVVRSEVATLLTFDLGLLSNASMDLADSGESSRVACLVLLAVDTQHTNVESGSSLPSSHPSDGESSLQGILAPLITVLSSIGSHIYLPIIKADTALQLLHGILQYLLHPSPDEESTDKDQVRQEMFSVLSSCLEEMYSFINRRLLSSDIAQSADISRVSLYISVLESTHAFLKKCPRYSLLRNVLANGQTRLTECCKLLMTQSMENKEKNSLLGHFQAFVACRLLLWLLQMNRGSDLLKLPWDTLSPLLTFKDDATTLKGMPNASATTSLRKISNLLLCTKWQCFSILLRDRGSGTALFPVGQSDEAILAACVRDLTLVKGPDAVPIMQCAKVLVNKIGQDTISLCLDLVDAAWSTSLDEWRGKAQKFWFVYSSAVELIFQQCFLVAEEGTEIHDALAKVIGNILTLGEGKPKIVAVFARHLCSQWASQLDDEEGRTPALKAITNHLPLLIQMCSMGSRVSKDIKLQQDTSVYLLQLSNLQAVKDDIVACVEQRSGQRRVILMNFLLLIATTRSTECCQIITVFLQGLLKKFLELKTSTTRSYTMNTQLHRQNIRIWQTLLVLTSYVRKDHAGQMLEDVLTSVVREKQSSVRYLMIWVATQLLMLVPSLEERVWDHVHKLRETMESNVCPLFILIAHLGMVQPDGQRKESFYQRAFPVVLPWALVQTSSIRHLALLCIKKMWQDCVEAGLGSVNDAFPLLQSCMRFLQDGMSAMSSQNKLDSYFFLFKVHPVQDYTMEVRHFIPSFRQFGHFSESPVIALINPFAHSS</sequence>
<dbReference type="CTD" id="6894"/>
<dbReference type="PANTHER" id="PTHR12029">
    <property type="entry name" value="RNA METHYLTRANSFERASE"/>
    <property type="match status" value="1"/>
</dbReference>
<dbReference type="OMA" id="ANIPRCK"/>